<sequence>MARRRLNKKVAFVGSAILVIVLLGAIWVLLRLSRDPAEFIRDGDAAFLAKDYETAVSSYEDALKRAKNDALREKILFKLVDASIEIDQWSLVVRYWGRIIAINPKNVKARYGRLKYLYIVADSGNRRIWQQVHTDAKE</sequence>
<feature type="non-terminal residue" evidence="2">
    <location>
        <position position="138"/>
    </location>
</feature>
<gene>
    <name evidence="2" type="ORF">S12H4_45917</name>
</gene>
<feature type="transmembrane region" description="Helical" evidence="1">
    <location>
        <begin position="12"/>
        <end position="30"/>
    </location>
</feature>
<dbReference type="SUPFAM" id="SSF48452">
    <property type="entry name" value="TPR-like"/>
    <property type="match status" value="1"/>
</dbReference>
<organism evidence="2">
    <name type="scientific">marine sediment metagenome</name>
    <dbReference type="NCBI Taxonomy" id="412755"/>
    <lineage>
        <taxon>unclassified sequences</taxon>
        <taxon>metagenomes</taxon>
        <taxon>ecological metagenomes</taxon>
    </lineage>
</organism>
<dbReference type="Gene3D" id="1.25.40.10">
    <property type="entry name" value="Tetratricopeptide repeat domain"/>
    <property type="match status" value="1"/>
</dbReference>
<evidence type="ECO:0008006" key="3">
    <source>
        <dbReference type="Google" id="ProtNLM"/>
    </source>
</evidence>
<evidence type="ECO:0000256" key="1">
    <source>
        <dbReference type="SAM" id="Phobius"/>
    </source>
</evidence>
<protein>
    <recommendedName>
        <fullName evidence="3">Tetratricopeptide repeat-like domain-containing protein</fullName>
    </recommendedName>
</protein>
<dbReference type="AlphaFoldDB" id="X1U609"/>
<accession>X1U609</accession>
<evidence type="ECO:0000313" key="2">
    <source>
        <dbReference type="EMBL" id="GAJ12963.1"/>
    </source>
</evidence>
<dbReference type="EMBL" id="BARW01028442">
    <property type="protein sequence ID" value="GAJ12963.1"/>
    <property type="molecule type" value="Genomic_DNA"/>
</dbReference>
<proteinExistence type="predicted"/>
<keyword evidence="1" id="KW-0472">Membrane</keyword>
<keyword evidence="1" id="KW-1133">Transmembrane helix</keyword>
<comment type="caution">
    <text evidence="2">The sequence shown here is derived from an EMBL/GenBank/DDBJ whole genome shotgun (WGS) entry which is preliminary data.</text>
</comment>
<keyword evidence="1" id="KW-0812">Transmembrane</keyword>
<dbReference type="InterPro" id="IPR011990">
    <property type="entry name" value="TPR-like_helical_dom_sf"/>
</dbReference>
<name>X1U609_9ZZZZ</name>
<reference evidence="2" key="1">
    <citation type="journal article" date="2014" name="Front. Microbiol.">
        <title>High frequency of phylogenetically diverse reductive dehalogenase-homologous genes in deep subseafloor sedimentary metagenomes.</title>
        <authorList>
            <person name="Kawai M."/>
            <person name="Futagami T."/>
            <person name="Toyoda A."/>
            <person name="Takaki Y."/>
            <person name="Nishi S."/>
            <person name="Hori S."/>
            <person name="Arai W."/>
            <person name="Tsubouchi T."/>
            <person name="Morono Y."/>
            <person name="Uchiyama I."/>
            <person name="Ito T."/>
            <person name="Fujiyama A."/>
            <person name="Inagaki F."/>
            <person name="Takami H."/>
        </authorList>
    </citation>
    <scope>NUCLEOTIDE SEQUENCE</scope>
    <source>
        <strain evidence="2">Expedition CK06-06</strain>
    </source>
</reference>